<sequence length="495" mass="53216">MTIFSSISHGSAVKVSVHPRTTKVVLQQNADSSNVLVGYVSVEVQRTTEITRLAVKFNGVQHLDMRDGQGPSSSLFSVRHRCAQLTHTLVECSGRSSVDSLSAAMAIERARVRRRRPLEESGLSNTAELDMYAEEDSSGQQVLELTSFSSTTTVSLEPGEYRFPFELALPARLPVSVESPMGKVEYHVEAEVQRASRMFYAKIVSAAVEIHVQQEPRLAGGQATSLMLLGFPSFQTLATTPLLFETTVGAGRWKISVCSASSRALFVGMPLKLQMYATRVKANQDEPEAAGDNGLAMIEFGVSLHESISHMMPGGAAAAQTTDRVVVESSLCPRHLSKKEQELLRQCNSSNTDSTAMSHVLDPQTVDALGESFEELPSVGSLTLDLSAKNRHAVQPSSVSPMFTVSHTLRMNVVVCEDCADDSIDMCIAPTRVSCSAAVVVLPETLSAVDSAARALLPHYCNIANDVVLATSSDTATTTALTCTDSTTLSPPAYK</sequence>
<dbReference type="SUPFAM" id="SSF81296">
    <property type="entry name" value="E set domains"/>
    <property type="match status" value="1"/>
</dbReference>
<dbReference type="Proteomes" id="UP000242474">
    <property type="component" value="Unassembled WGS sequence"/>
</dbReference>
<dbReference type="Gene3D" id="2.60.40.640">
    <property type="match status" value="1"/>
</dbReference>
<feature type="domain" description="Arrestin-like N-terminal" evidence="1">
    <location>
        <begin position="144"/>
        <end position="198"/>
    </location>
</feature>
<dbReference type="InterPro" id="IPR014756">
    <property type="entry name" value="Ig_E-set"/>
</dbReference>
<protein>
    <recommendedName>
        <fullName evidence="1">Arrestin-like N-terminal domain-containing protein</fullName>
    </recommendedName>
</protein>
<dbReference type="Pfam" id="PF00339">
    <property type="entry name" value="Arrestin_N"/>
    <property type="match status" value="1"/>
</dbReference>
<organism evidence="2 3">
    <name type="scientific">Coemansia reversa (strain ATCC 12441 / NRRL 1564)</name>
    <dbReference type="NCBI Taxonomy" id="763665"/>
    <lineage>
        <taxon>Eukaryota</taxon>
        <taxon>Fungi</taxon>
        <taxon>Fungi incertae sedis</taxon>
        <taxon>Zoopagomycota</taxon>
        <taxon>Kickxellomycotina</taxon>
        <taxon>Kickxellomycetes</taxon>
        <taxon>Kickxellales</taxon>
        <taxon>Kickxellaceae</taxon>
        <taxon>Coemansia</taxon>
    </lineage>
</organism>
<dbReference type="InterPro" id="IPR011021">
    <property type="entry name" value="Arrestin-like_N"/>
</dbReference>
<keyword evidence="3" id="KW-1185">Reference proteome</keyword>
<dbReference type="AlphaFoldDB" id="A0A2G5B6P5"/>
<dbReference type="InterPro" id="IPR014752">
    <property type="entry name" value="Arrestin-like_C"/>
</dbReference>
<accession>A0A2G5B6P5</accession>
<name>A0A2G5B6P5_COERN</name>
<dbReference type="EMBL" id="KZ303514">
    <property type="protein sequence ID" value="PIA14685.1"/>
    <property type="molecule type" value="Genomic_DNA"/>
</dbReference>
<proteinExistence type="predicted"/>
<dbReference type="OrthoDB" id="2333384at2759"/>
<evidence type="ECO:0000313" key="2">
    <source>
        <dbReference type="EMBL" id="PIA14685.1"/>
    </source>
</evidence>
<evidence type="ECO:0000313" key="3">
    <source>
        <dbReference type="Proteomes" id="UP000242474"/>
    </source>
</evidence>
<evidence type="ECO:0000259" key="1">
    <source>
        <dbReference type="Pfam" id="PF00339"/>
    </source>
</evidence>
<reference evidence="2 3" key="1">
    <citation type="journal article" date="2015" name="Genome Biol. Evol.">
        <title>Phylogenomic analyses indicate that early fungi evolved digesting cell walls of algal ancestors of land plants.</title>
        <authorList>
            <person name="Chang Y."/>
            <person name="Wang S."/>
            <person name="Sekimoto S."/>
            <person name="Aerts A.L."/>
            <person name="Choi C."/>
            <person name="Clum A."/>
            <person name="LaButti K.M."/>
            <person name="Lindquist E.A."/>
            <person name="Yee Ngan C."/>
            <person name="Ohm R.A."/>
            <person name="Salamov A.A."/>
            <person name="Grigoriev I.V."/>
            <person name="Spatafora J.W."/>
            <person name="Berbee M.L."/>
        </authorList>
    </citation>
    <scope>NUCLEOTIDE SEQUENCE [LARGE SCALE GENOMIC DNA]</scope>
    <source>
        <strain evidence="2 3">NRRL 1564</strain>
    </source>
</reference>
<gene>
    <name evidence="2" type="ORF">COEREDRAFT_10112</name>
</gene>